<dbReference type="PANTHER" id="PTHR24056">
    <property type="entry name" value="CELL DIVISION PROTEIN KINASE"/>
    <property type="match status" value="1"/>
</dbReference>
<dbReference type="Gene3D" id="3.30.200.20">
    <property type="entry name" value="Phosphorylase Kinase, domain 1"/>
    <property type="match status" value="1"/>
</dbReference>
<comment type="similarity">
    <text evidence="2">Belongs to the protein kinase superfamily. CMGC Ser/Thr protein kinase family. CDC2/CDKX subfamily.</text>
</comment>
<feature type="domain" description="Protein kinase" evidence="14">
    <location>
        <begin position="63"/>
        <end position="357"/>
    </location>
</feature>
<dbReference type="HOGENOM" id="CLU_000288_181_1_1"/>
<evidence type="ECO:0000256" key="5">
    <source>
        <dbReference type="ARBA" id="ARBA00022741"/>
    </source>
</evidence>
<proteinExistence type="inferred from homology"/>
<keyword evidence="8" id="KW-0539">Nucleus</keyword>
<dbReference type="InterPro" id="IPR008271">
    <property type="entry name" value="Ser/Thr_kinase_AS"/>
</dbReference>
<evidence type="ECO:0000313" key="16">
    <source>
        <dbReference type="Proteomes" id="UP000014500"/>
    </source>
</evidence>
<keyword evidence="6" id="KW-0418">Kinase</keyword>
<dbReference type="STRING" id="126957.T1IN20"/>
<dbReference type="SUPFAM" id="SSF56112">
    <property type="entry name" value="Protein kinase-like (PK-like)"/>
    <property type="match status" value="1"/>
</dbReference>
<evidence type="ECO:0000256" key="7">
    <source>
        <dbReference type="ARBA" id="ARBA00022840"/>
    </source>
</evidence>
<dbReference type="PhylomeDB" id="T1IN20"/>
<dbReference type="InterPro" id="IPR011009">
    <property type="entry name" value="Kinase-like_dom_sf"/>
</dbReference>
<organism evidence="15 16">
    <name type="scientific">Strigamia maritima</name>
    <name type="common">European centipede</name>
    <name type="synonym">Geophilus maritimus</name>
    <dbReference type="NCBI Taxonomy" id="126957"/>
    <lineage>
        <taxon>Eukaryota</taxon>
        <taxon>Metazoa</taxon>
        <taxon>Ecdysozoa</taxon>
        <taxon>Arthropoda</taxon>
        <taxon>Myriapoda</taxon>
        <taxon>Chilopoda</taxon>
        <taxon>Pleurostigmophora</taxon>
        <taxon>Geophilomorpha</taxon>
        <taxon>Linotaeniidae</taxon>
        <taxon>Strigamia</taxon>
    </lineage>
</organism>
<dbReference type="GO" id="GO:0005524">
    <property type="term" value="F:ATP binding"/>
    <property type="evidence" value="ECO:0007669"/>
    <property type="project" value="UniProtKB-UniRule"/>
</dbReference>
<evidence type="ECO:0000256" key="11">
    <source>
        <dbReference type="PROSITE-ProRule" id="PRU10141"/>
    </source>
</evidence>
<dbReference type="PROSITE" id="PS50011">
    <property type="entry name" value="PROTEIN_KINASE_DOM"/>
    <property type="match status" value="1"/>
</dbReference>
<dbReference type="GO" id="GO:0004693">
    <property type="term" value="F:cyclin-dependent protein serine/threonine kinase activity"/>
    <property type="evidence" value="ECO:0007669"/>
    <property type="project" value="UniProtKB-EC"/>
</dbReference>
<keyword evidence="16" id="KW-1185">Reference proteome</keyword>
<dbReference type="EMBL" id="JH431115">
    <property type="status" value="NOT_ANNOTATED_CDS"/>
    <property type="molecule type" value="Genomic_DNA"/>
</dbReference>
<reference evidence="16" key="1">
    <citation type="submission" date="2011-05" db="EMBL/GenBank/DDBJ databases">
        <authorList>
            <person name="Richards S.R."/>
            <person name="Qu J."/>
            <person name="Jiang H."/>
            <person name="Jhangiani S.N."/>
            <person name="Agravi P."/>
            <person name="Goodspeed R."/>
            <person name="Gross S."/>
            <person name="Mandapat C."/>
            <person name="Jackson L."/>
            <person name="Mathew T."/>
            <person name="Pu L."/>
            <person name="Thornton R."/>
            <person name="Saada N."/>
            <person name="Wilczek-Boney K.B."/>
            <person name="Lee S."/>
            <person name="Kovar C."/>
            <person name="Wu Y."/>
            <person name="Scherer S.E."/>
            <person name="Worley K.C."/>
            <person name="Muzny D.M."/>
            <person name="Gibbs R."/>
        </authorList>
    </citation>
    <scope>NUCLEOTIDE SEQUENCE</scope>
    <source>
        <strain evidence="16">Brora</strain>
    </source>
</reference>
<comment type="catalytic activity">
    <reaction evidence="10">
        <text>L-seryl-[protein] + ATP = O-phospho-L-seryl-[protein] + ADP + H(+)</text>
        <dbReference type="Rhea" id="RHEA:17989"/>
        <dbReference type="Rhea" id="RHEA-COMP:9863"/>
        <dbReference type="Rhea" id="RHEA-COMP:11604"/>
        <dbReference type="ChEBI" id="CHEBI:15378"/>
        <dbReference type="ChEBI" id="CHEBI:29999"/>
        <dbReference type="ChEBI" id="CHEBI:30616"/>
        <dbReference type="ChEBI" id="CHEBI:83421"/>
        <dbReference type="ChEBI" id="CHEBI:456216"/>
        <dbReference type="EC" id="2.7.11.22"/>
    </reaction>
</comment>
<protein>
    <recommendedName>
        <fullName evidence="14">Protein kinase domain-containing protein</fullName>
    </recommendedName>
</protein>
<feature type="binding site" evidence="11">
    <location>
        <position position="92"/>
    </location>
    <ligand>
        <name>ATP</name>
        <dbReference type="ChEBI" id="CHEBI:30616"/>
    </ligand>
</feature>
<evidence type="ECO:0000256" key="2">
    <source>
        <dbReference type="ARBA" id="ARBA00006485"/>
    </source>
</evidence>
<evidence type="ECO:0000256" key="12">
    <source>
        <dbReference type="RuleBase" id="RU000304"/>
    </source>
</evidence>
<dbReference type="PROSITE" id="PS00107">
    <property type="entry name" value="PROTEIN_KINASE_ATP"/>
    <property type="match status" value="1"/>
</dbReference>
<dbReference type="PROSITE" id="PS00108">
    <property type="entry name" value="PROTEIN_KINASE_ST"/>
    <property type="match status" value="1"/>
</dbReference>
<comment type="subcellular location">
    <subcellularLocation>
        <location evidence="1">Nucleus</location>
    </subcellularLocation>
</comment>
<dbReference type="AlphaFoldDB" id="T1IN20"/>
<evidence type="ECO:0000256" key="13">
    <source>
        <dbReference type="SAM" id="MobiDB-lite"/>
    </source>
</evidence>
<dbReference type="EnsemblMetazoa" id="SMAR002390-RA">
    <property type="protein sequence ID" value="SMAR002390-PA"/>
    <property type="gene ID" value="SMAR002390"/>
</dbReference>
<dbReference type="InterPro" id="IPR050108">
    <property type="entry name" value="CDK"/>
</dbReference>
<evidence type="ECO:0000313" key="15">
    <source>
        <dbReference type="EnsemblMetazoa" id="SMAR002390-PA"/>
    </source>
</evidence>
<evidence type="ECO:0000256" key="10">
    <source>
        <dbReference type="ARBA" id="ARBA00048367"/>
    </source>
</evidence>
<keyword evidence="5 11" id="KW-0547">Nucleotide-binding</keyword>
<reference evidence="15" key="2">
    <citation type="submission" date="2015-02" db="UniProtKB">
        <authorList>
            <consortium name="EnsemblMetazoa"/>
        </authorList>
    </citation>
    <scope>IDENTIFICATION</scope>
</reference>
<dbReference type="FunFam" id="1.10.510.10:FF:000203">
    <property type="entry name" value="Cyclin-dependent kinase 9"/>
    <property type="match status" value="1"/>
</dbReference>
<comment type="catalytic activity">
    <reaction evidence="9">
        <text>L-threonyl-[protein] + ATP = O-phospho-L-threonyl-[protein] + ADP + H(+)</text>
        <dbReference type="Rhea" id="RHEA:46608"/>
        <dbReference type="Rhea" id="RHEA-COMP:11060"/>
        <dbReference type="Rhea" id="RHEA-COMP:11605"/>
        <dbReference type="ChEBI" id="CHEBI:15378"/>
        <dbReference type="ChEBI" id="CHEBI:30013"/>
        <dbReference type="ChEBI" id="CHEBI:30616"/>
        <dbReference type="ChEBI" id="CHEBI:61977"/>
        <dbReference type="ChEBI" id="CHEBI:456216"/>
        <dbReference type="EC" id="2.7.11.22"/>
    </reaction>
</comment>
<evidence type="ECO:0000256" key="3">
    <source>
        <dbReference type="ARBA" id="ARBA00022527"/>
    </source>
</evidence>
<evidence type="ECO:0000259" key="14">
    <source>
        <dbReference type="PROSITE" id="PS50011"/>
    </source>
</evidence>
<evidence type="ECO:0000256" key="8">
    <source>
        <dbReference type="ARBA" id="ARBA00023242"/>
    </source>
</evidence>
<dbReference type="Pfam" id="PF00069">
    <property type="entry name" value="Pkinase"/>
    <property type="match status" value="1"/>
</dbReference>
<sequence length="391" mass="45249">MLKRKREPDAIGNSKRLKESDAAKPEQNRETKRRDERKSIQPPPNPAFDCNYIYPYCNKVSTYQKIGKIGQGTYGEVFKGRNPNTMQLVALKKILNVDANNGFPMSAIREIDILRRIKHENVTTLIEVCISTERNHGNLPTTYFCMVFEFCEHDLAGLLNNKQIKFVLPAVKQILKQLLVGIDYLHKMKILHRDLKPANILVTKTGVLKITDFGLSRAFSTEKTRCYTNNVVTLWYRSPELLLGERNYGTSVDLWSVGCIMAELWLRKPLFRGATEQSQLNRIHNFCGAICRENWPKIDELPLFEMLTFPDKPLRMVKEGMRNWIQDELGLDLLDKFLIIDPDQRINTKDALSHDFFSTYPLPGQLDTIMATLKMSNFEFTSKEFIRSHRV</sequence>
<dbReference type="GO" id="GO:0005634">
    <property type="term" value="C:nucleus"/>
    <property type="evidence" value="ECO:0007669"/>
    <property type="project" value="UniProtKB-SubCell"/>
</dbReference>
<feature type="region of interest" description="Disordered" evidence="13">
    <location>
        <begin position="1"/>
        <end position="46"/>
    </location>
</feature>
<dbReference type="SMART" id="SM00220">
    <property type="entry name" value="S_TKc"/>
    <property type="match status" value="1"/>
</dbReference>
<evidence type="ECO:0000256" key="1">
    <source>
        <dbReference type="ARBA" id="ARBA00004123"/>
    </source>
</evidence>
<evidence type="ECO:0000256" key="6">
    <source>
        <dbReference type="ARBA" id="ARBA00022777"/>
    </source>
</evidence>
<dbReference type="OMA" id="FPHCDES"/>
<evidence type="ECO:0000256" key="9">
    <source>
        <dbReference type="ARBA" id="ARBA00047811"/>
    </source>
</evidence>
<name>T1IN20_STRMM</name>
<evidence type="ECO:0000256" key="4">
    <source>
        <dbReference type="ARBA" id="ARBA00022679"/>
    </source>
</evidence>
<dbReference type="GO" id="GO:0008353">
    <property type="term" value="F:RNA polymerase II CTD heptapeptide repeat kinase activity"/>
    <property type="evidence" value="ECO:0007669"/>
    <property type="project" value="TreeGrafter"/>
</dbReference>
<keyword evidence="7 11" id="KW-0067">ATP-binding</keyword>
<dbReference type="Gene3D" id="1.10.510.10">
    <property type="entry name" value="Transferase(Phosphotransferase) domain 1"/>
    <property type="match status" value="1"/>
</dbReference>
<dbReference type="FunFam" id="3.30.200.20:FF:000124">
    <property type="entry name" value="Cyclin-dependent kinase 4"/>
    <property type="match status" value="1"/>
</dbReference>
<dbReference type="eggNOG" id="KOG0669">
    <property type="taxonomic scope" value="Eukaryota"/>
</dbReference>
<dbReference type="Proteomes" id="UP000014500">
    <property type="component" value="Unassembled WGS sequence"/>
</dbReference>
<dbReference type="InterPro" id="IPR000719">
    <property type="entry name" value="Prot_kinase_dom"/>
</dbReference>
<feature type="compositionally biased region" description="Basic and acidic residues" evidence="13">
    <location>
        <begin position="16"/>
        <end position="39"/>
    </location>
</feature>
<accession>T1IN20</accession>
<dbReference type="InterPro" id="IPR017441">
    <property type="entry name" value="Protein_kinase_ATP_BS"/>
</dbReference>
<keyword evidence="3 12" id="KW-0723">Serine/threonine-protein kinase</keyword>
<dbReference type="PANTHER" id="PTHR24056:SF233">
    <property type="entry name" value="CYCLIN-DEPENDENT KINASE 9"/>
    <property type="match status" value="1"/>
</dbReference>
<keyword evidence="4" id="KW-0808">Transferase</keyword>